<gene>
    <name evidence="1" type="ORF">AX774_g377</name>
</gene>
<dbReference type="GO" id="GO:0016538">
    <property type="term" value="F:cyclin-dependent protein serine/threonine kinase regulator activity"/>
    <property type="evidence" value="ECO:0007669"/>
    <property type="project" value="TreeGrafter"/>
</dbReference>
<comment type="caution">
    <text evidence="1">The sequence shown here is derived from an EMBL/GenBank/DDBJ whole genome shotgun (WGS) entry which is preliminary data.</text>
</comment>
<dbReference type="Pfam" id="PF08613">
    <property type="entry name" value="Cyclin"/>
    <property type="match status" value="1"/>
</dbReference>
<dbReference type="Proteomes" id="UP000188320">
    <property type="component" value="Unassembled WGS sequence"/>
</dbReference>
<protein>
    <submittedName>
        <fullName evidence="1">G1/S-specific cyclin pas1</fullName>
    </submittedName>
</protein>
<evidence type="ECO:0000313" key="1">
    <source>
        <dbReference type="EMBL" id="OMH86062.1"/>
    </source>
</evidence>
<keyword evidence="2" id="KW-1185">Reference proteome</keyword>
<dbReference type="GO" id="GO:0019901">
    <property type="term" value="F:protein kinase binding"/>
    <property type="evidence" value="ECO:0007669"/>
    <property type="project" value="InterPro"/>
</dbReference>
<dbReference type="GO" id="GO:0005634">
    <property type="term" value="C:nucleus"/>
    <property type="evidence" value="ECO:0007669"/>
    <property type="project" value="TreeGrafter"/>
</dbReference>
<dbReference type="EMBL" id="LSSK01000019">
    <property type="protein sequence ID" value="OMH86062.1"/>
    <property type="molecule type" value="Genomic_DNA"/>
</dbReference>
<evidence type="ECO:0000313" key="2">
    <source>
        <dbReference type="Proteomes" id="UP000188320"/>
    </source>
</evidence>
<dbReference type="PANTHER" id="PTHR15615:SF120">
    <property type="entry name" value="CYCLIN N-TERMINAL DOMAIN-CONTAINING PROTEIN"/>
    <property type="match status" value="1"/>
</dbReference>
<name>A0A1R1PYL9_ZANCU</name>
<dbReference type="OrthoDB" id="244495at2759"/>
<reference evidence="2" key="1">
    <citation type="submission" date="2017-01" db="EMBL/GenBank/DDBJ databases">
        <authorList>
            <person name="Wang Y."/>
            <person name="White M."/>
            <person name="Kvist S."/>
            <person name="Moncalvo J.-M."/>
        </authorList>
    </citation>
    <scope>NUCLEOTIDE SEQUENCE [LARGE SCALE GENOMIC DNA]</scope>
    <source>
        <strain evidence="2">COL-18-3</strain>
    </source>
</reference>
<dbReference type="CDD" id="cd20557">
    <property type="entry name" value="CYCLIN_ScPCL1-like"/>
    <property type="match status" value="1"/>
</dbReference>
<dbReference type="PANTHER" id="PTHR15615">
    <property type="match status" value="1"/>
</dbReference>
<dbReference type="GO" id="GO:0000307">
    <property type="term" value="C:cyclin-dependent protein kinase holoenzyme complex"/>
    <property type="evidence" value="ECO:0007669"/>
    <property type="project" value="TreeGrafter"/>
</dbReference>
<sequence>MKQEDLMNEKKLNLICGIMSFVWFKNLDVSLDLVFFRDFCSNILNYTQTSISAILLALYYVRRFRISNPLAKPGKGSEAHVFLVALIMSSKYLEDNTYTTKSWSDVTKIPLADLNTMQREFLNAIDHKLFVEPSVYSDWVLQIRNVFALSSSSLVGCVELLNSVLYSLELSVLSEDHYTVETASRSGANLNEALYASRQPQFETYDSDRRIQTVPSTGSCEDSSLQTDYTLKRNRFVSCPDTNNYFKVQKEPVVYNNNVLDYGYNTANIRASEAALCGALPCAQYNPAGVYIRKPGGGYYSSQDVVDAYKTTLVNYSVGYLDKGFHMGPFPGYHSNFIPGVVNKGGNAVH</sequence>
<accession>A0A1R1PYL9</accession>
<dbReference type="InterPro" id="IPR036915">
    <property type="entry name" value="Cyclin-like_sf"/>
</dbReference>
<dbReference type="AlphaFoldDB" id="A0A1R1PYL9"/>
<dbReference type="SUPFAM" id="SSF47954">
    <property type="entry name" value="Cyclin-like"/>
    <property type="match status" value="1"/>
</dbReference>
<dbReference type="Gene3D" id="1.10.472.10">
    <property type="entry name" value="Cyclin-like"/>
    <property type="match status" value="1"/>
</dbReference>
<organism evidence="1 2">
    <name type="scientific">Zancudomyces culisetae</name>
    <name type="common">Gut fungus</name>
    <name type="synonym">Smittium culisetae</name>
    <dbReference type="NCBI Taxonomy" id="1213189"/>
    <lineage>
        <taxon>Eukaryota</taxon>
        <taxon>Fungi</taxon>
        <taxon>Fungi incertae sedis</taxon>
        <taxon>Zoopagomycota</taxon>
        <taxon>Kickxellomycotina</taxon>
        <taxon>Harpellomycetes</taxon>
        <taxon>Harpellales</taxon>
        <taxon>Legeriomycetaceae</taxon>
        <taxon>Zancudomyces</taxon>
    </lineage>
</organism>
<proteinExistence type="predicted"/>
<dbReference type="InterPro" id="IPR013922">
    <property type="entry name" value="Cyclin_PHO80-like"/>
</dbReference>